<dbReference type="InterPro" id="IPR017981">
    <property type="entry name" value="GPCR_2-like_7TM"/>
</dbReference>
<dbReference type="FunFam" id="2.60.220.50:FF:000001">
    <property type="entry name" value="Adhesion G protein-coupled receptor L2"/>
    <property type="match status" value="1"/>
</dbReference>
<dbReference type="PROSITE" id="PS51132">
    <property type="entry name" value="OLF"/>
    <property type="match status" value="1"/>
</dbReference>
<keyword evidence="15 30" id="KW-0472">Membrane</keyword>
<feature type="compositionally biased region" description="Low complexity" evidence="29">
    <location>
        <begin position="1127"/>
        <end position="1149"/>
    </location>
</feature>
<comment type="subcellular location">
    <subcellularLocation>
        <location evidence="1">Cell junction</location>
    </subcellularLocation>
    <subcellularLocation>
        <location evidence="2">Cell projection</location>
        <location evidence="2">Axon</location>
    </subcellularLocation>
    <subcellularLocation>
        <location evidence="22">Postsynaptic cell membrane</location>
        <topology evidence="22">Multi-pass membrane protein</topology>
    </subcellularLocation>
</comment>
<evidence type="ECO:0000256" key="3">
    <source>
        <dbReference type="ARBA" id="ARBA00010933"/>
    </source>
</evidence>
<dbReference type="GO" id="GO:0007189">
    <property type="term" value="P:adenylate cyclase-activating G protein-coupled receptor signaling pathway"/>
    <property type="evidence" value="ECO:0007669"/>
    <property type="project" value="TreeGrafter"/>
</dbReference>
<keyword evidence="14" id="KW-0297">G-protein coupled receptor</keyword>
<dbReference type="PANTHER" id="PTHR12011:SF60">
    <property type="entry name" value="ADHESION G PROTEIN-COUPLED RECEPTOR L3"/>
    <property type="match status" value="1"/>
</dbReference>
<dbReference type="InterPro" id="IPR003112">
    <property type="entry name" value="Olfac-like_dom"/>
</dbReference>
<dbReference type="FunFam" id="1.25.40.610:FF:000003">
    <property type="entry name" value="adhesion G protein-coupled receptor L3"/>
    <property type="match status" value="1"/>
</dbReference>
<dbReference type="Proteomes" id="UP000515129">
    <property type="component" value="Chromosome 32"/>
</dbReference>
<evidence type="ECO:0000256" key="28">
    <source>
        <dbReference type="PROSITE-ProRule" id="PRU00446"/>
    </source>
</evidence>
<dbReference type="GO" id="GO:0098742">
    <property type="term" value="P:cell-cell adhesion via plasma-membrane adhesion molecules"/>
    <property type="evidence" value="ECO:0007669"/>
    <property type="project" value="UniProtKB-ARBA"/>
</dbReference>
<keyword evidence="37" id="KW-1185">Reference proteome</keyword>
<dbReference type="InterPro" id="IPR043159">
    <property type="entry name" value="Lectin_gal-bd_sf"/>
</dbReference>
<evidence type="ECO:0000256" key="12">
    <source>
        <dbReference type="ARBA" id="ARBA00022989"/>
    </source>
</evidence>
<evidence type="ECO:0000256" key="10">
    <source>
        <dbReference type="ARBA" id="ARBA00022737"/>
    </source>
</evidence>
<keyword evidence="6 30" id="KW-0812">Transmembrane</keyword>
<dbReference type="Gene3D" id="1.20.1070.10">
    <property type="entry name" value="Rhodopsin 7-helix transmembrane proteins"/>
    <property type="match status" value="1"/>
</dbReference>
<dbReference type="InterPro" id="IPR046338">
    <property type="entry name" value="GAIN_dom_sf"/>
</dbReference>
<feature type="domain" description="G-protein coupled receptors family 2 profile 2" evidence="35">
    <location>
        <begin position="865"/>
        <end position="1106"/>
    </location>
</feature>
<dbReference type="InterPro" id="IPR000922">
    <property type="entry name" value="Lectin_gal-bd_dom"/>
</dbReference>
<dbReference type="PROSITE" id="PS50227">
    <property type="entry name" value="G_PROTEIN_RECEP_F2_3"/>
    <property type="match status" value="1"/>
</dbReference>
<dbReference type="GO" id="GO:0070161">
    <property type="term" value="C:anchoring junction"/>
    <property type="evidence" value="ECO:0007669"/>
    <property type="project" value="UniProtKB-SubCell"/>
</dbReference>
<evidence type="ECO:0000256" key="31">
    <source>
        <dbReference type="SAM" id="SignalP"/>
    </source>
</evidence>
<evidence type="ECO:0000256" key="5">
    <source>
        <dbReference type="ARBA" id="ARBA00022553"/>
    </source>
</evidence>
<feature type="transmembrane region" description="Helical" evidence="30">
    <location>
        <begin position="969"/>
        <end position="989"/>
    </location>
</feature>
<evidence type="ECO:0000256" key="17">
    <source>
        <dbReference type="ARBA" id="ARBA00023170"/>
    </source>
</evidence>
<keyword evidence="17 38" id="KW-0675">Receptor</keyword>
<dbReference type="FunFam" id="2.60.120.740:FF:000001">
    <property type="entry name" value="Adhesion G protein-coupled receptor L2"/>
    <property type="match status" value="1"/>
</dbReference>
<dbReference type="SMART" id="SM00008">
    <property type="entry name" value="HormR"/>
    <property type="match status" value="1"/>
</dbReference>
<dbReference type="PRINTS" id="PR00249">
    <property type="entry name" value="GPCRSECRETIN"/>
</dbReference>
<keyword evidence="11" id="KW-0965">Cell junction</keyword>
<evidence type="ECO:0000256" key="30">
    <source>
        <dbReference type="SAM" id="Phobius"/>
    </source>
</evidence>
<comment type="function">
    <text evidence="25">Orphan adhesion G-protein coupled receptor (aGPCR), which mediates synapse specificity. Ligand binding causes a conformation change that triggers signaling via guanine nucleotide-binding proteins (G proteins) and modulates the activity of downstream effectors, such as adenylate cyclase. Isoform 1 is specifically coupled to G(s) G proteins and mediates activation of adenylate cyclase activity. Following G-protein coupled receptor activation, undergoes liquid-liquid phase transition, associates with (1) cell adhesion molecules that are expressed at the surface of adjacent cells, as well as (2) PDZ-containing proteins, such as SHANK3 and DLG4, in the cytoplasm to direct synapse formation.</text>
</comment>
<dbReference type="GO" id="GO:0045211">
    <property type="term" value="C:postsynaptic membrane"/>
    <property type="evidence" value="ECO:0007669"/>
    <property type="project" value="UniProtKB-SubCell"/>
</dbReference>
<evidence type="ECO:0000313" key="39">
    <source>
        <dbReference type="RefSeq" id="XP_026071535.1"/>
    </source>
</evidence>
<dbReference type="RefSeq" id="XP_026071534.1">
    <property type="nucleotide sequence ID" value="XM_026215749.1"/>
</dbReference>
<dbReference type="PANTHER" id="PTHR12011">
    <property type="entry name" value="ADHESION G-PROTEIN COUPLED RECEPTOR"/>
    <property type="match status" value="1"/>
</dbReference>
<dbReference type="InterPro" id="IPR000832">
    <property type="entry name" value="GPCR_2_secretin-like"/>
</dbReference>
<dbReference type="Gene3D" id="4.10.1240.10">
    <property type="entry name" value="GPCR, family 2, extracellular hormone receptor domain"/>
    <property type="match status" value="1"/>
</dbReference>
<dbReference type="InterPro" id="IPR003334">
    <property type="entry name" value="GPCR_2_latrophilin_rcpt_C"/>
</dbReference>
<evidence type="ECO:0000259" key="33">
    <source>
        <dbReference type="PROSITE" id="PS50227"/>
    </source>
</evidence>
<dbReference type="InterPro" id="IPR032471">
    <property type="entry name" value="AGRL2-4_GAIN_subdom_A"/>
</dbReference>
<dbReference type="RefSeq" id="XP_026071535.1">
    <property type="nucleotide sequence ID" value="XM_026215750.1"/>
</dbReference>
<keyword evidence="16 28" id="KW-1015">Disulfide bond</keyword>
<evidence type="ECO:0000256" key="1">
    <source>
        <dbReference type="ARBA" id="ARBA00004282"/>
    </source>
</evidence>
<gene>
    <name evidence="38 39" type="primary">adgrl3</name>
</gene>
<keyword evidence="19" id="KW-0807">Transducer</keyword>
<dbReference type="SMART" id="SM00303">
    <property type="entry name" value="GPS"/>
    <property type="match status" value="1"/>
</dbReference>
<dbReference type="PROSITE" id="PS50221">
    <property type="entry name" value="GAIN_B"/>
    <property type="match status" value="1"/>
</dbReference>
<evidence type="ECO:0000256" key="2">
    <source>
        <dbReference type="ARBA" id="ARBA00004489"/>
    </source>
</evidence>
<evidence type="ECO:0000259" key="35">
    <source>
        <dbReference type="PROSITE" id="PS50261"/>
    </source>
</evidence>
<feature type="region of interest" description="Disordered" evidence="29">
    <location>
        <begin position="1384"/>
        <end position="1479"/>
    </location>
</feature>
<evidence type="ECO:0000313" key="38">
    <source>
        <dbReference type="RefSeq" id="XP_026071534.1"/>
    </source>
</evidence>
<feature type="transmembrane region" description="Helical" evidence="30">
    <location>
        <begin position="1053"/>
        <end position="1076"/>
    </location>
</feature>
<comment type="subunit">
    <text evidence="27">Heterodimer of 2 chains generated by proteolytic processing; the large extracellular N-terminal fragment and the membrane-bound C-terminal fragment predominantly remain associated and non-covalently linked. Interacts (via olfactomedin-like domain) with FLRT1 (via extracellular domain). Interacts (via olfactomedin-like domain) with FLRT2 (via extracellular domain). Interacts (via olfactomedin-like domain) with FLRT3 (via extracellular domain); the interaction is direct. Interacts (via extracellular domain) with TENM1. Interacts (via extracellular domain) with TENM2. Interacts (via extracellular domain) with TENM3. Identified in a complex with FLRT3 and UNC5B; does not interact with UNC5B by itself. Identified in a complex with FLRT3 and UNC5D; does not interact with UNC5D by itself.</text>
</comment>
<dbReference type="GO" id="GO:0004930">
    <property type="term" value="F:G protein-coupled receptor activity"/>
    <property type="evidence" value="ECO:0007669"/>
    <property type="project" value="UniProtKB-KW"/>
</dbReference>
<keyword evidence="5" id="KW-0597">Phosphoprotein</keyword>
<evidence type="ECO:0000256" key="18">
    <source>
        <dbReference type="ARBA" id="ARBA00023180"/>
    </source>
</evidence>
<evidence type="ECO:0000256" key="16">
    <source>
        <dbReference type="ARBA" id="ARBA00023157"/>
    </source>
</evidence>
<dbReference type="Pfam" id="PF00002">
    <property type="entry name" value="7tm_2"/>
    <property type="match status" value="1"/>
</dbReference>
<dbReference type="FunFam" id="1.20.1070.10:FF:000011">
    <property type="entry name" value="Adhesion G protein-coupled receptor L2"/>
    <property type="match status" value="1"/>
</dbReference>
<dbReference type="CDD" id="cd22846">
    <property type="entry name" value="Gal_Rha_Lectin_LPHN3"/>
    <property type="match status" value="1"/>
</dbReference>
<evidence type="ECO:0000256" key="8">
    <source>
        <dbReference type="ARBA" id="ARBA00022729"/>
    </source>
</evidence>
<dbReference type="InterPro" id="IPR001879">
    <property type="entry name" value="GPCR_2_extracellular_dom"/>
</dbReference>
<organism evidence="37 39">
    <name type="scientific">Carassius auratus</name>
    <name type="common">Goldfish</name>
    <dbReference type="NCBI Taxonomy" id="7957"/>
    <lineage>
        <taxon>Eukaryota</taxon>
        <taxon>Metazoa</taxon>
        <taxon>Chordata</taxon>
        <taxon>Craniata</taxon>
        <taxon>Vertebrata</taxon>
        <taxon>Euteleostomi</taxon>
        <taxon>Actinopterygii</taxon>
        <taxon>Neopterygii</taxon>
        <taxon>Teleostei</taxon>
        <taxon>Ostariophysi</taxon>
        <taxon>Cypriniformes</taxon>
        <taxon>Cyprinidae</taxon>
        <taxon>Cyprininae</taxon>
        <taxon>Carassius</taxon>
    </lineage>
</organism>
<keyword evidence="8 31" id="KW-0732">Signal</keyword>
<dbReference type="InterPro" id="IPR057244">
    <property type="entry name" value="GAIN_B"/>
</dbReference>
<evidence type="ECO:0000256" key="26">
    <source>
        <dbReference type="ARBA" id="ARBA00093488"/>
    </source>
</evidence>
<dbReference type="InterPro" id="IPR017983">
    <property type="entry name" value="GPCR_2_secretin-like_CS"/>
</dbReference>
<dbReference type="OrthoDB" id="1100386at2759"/>
<dbReference type="GO" id="GO:0005509">
    <property type="term" value="F:calcium ion binding"/>
    <property type="evidence" value="ECO:0007669"/>
    <property type="project" value="UniProtKB-ARBA"/>
</dbReference>
<dbReference type="Gene3D" id="2.60.220.50">
    <property type="match status" value="1"/>
</dbReference>
<dbReference type="Pfam" id="PF02793">
    <property type="entry name" value="HRM"/>
    <property type="match status" value="1"/>
</dbReference>
<dbReference type="GO" id="GO:0030424">
    <property type="term" value="C:axon"/>
    <property type="evidence" value="ECO:0007669"/>
    <property type="project" value="UniProtKB-SubCell"/>
</dbReference>
<feature type="transmembrane region" description="Helical" evidence="30">
    <location>
        <begin position="1009"/>
        <end position="1032"/>
    </location>
</feature>
<evidence type="ECO:0000256" key="25">
    <source>
        <dbReference type="ARBA" id="ARBA00093322"/>
    </source>
</evidence>
<feature type="transmembrane region" description="Helical" evidence="30">
    <location>
        <begin position="1082"/>
        <end position="1105"/>
    </location>
</feature>
<evidence type="ECO:0000256" key="4">
    <source>
        <dbReference type="ARBA" id="ARBA00022475"/>
    </source>
</evidence>
<dbReference type="InterPro" id="IPR000203">
    <property type="entry name" value="GPS"/>
</dbReference>
<dbReference type="KEGG" id="caua:113051738"/>
<evidence type="ECO:0000256" key="13">
    <source>
        <dbReference type="ARBA" id="ARBA00023018"/>
    </source>
</evidence>
<feature type="domain" description="G-protein coupled receptors family 2 profile 1" evidence="33">
    <location>
        <begin position="486"/>
        <end position="543"/>
    </location>
</feature>
<dbReference type="SMART" id="SM00284">
    <property type="entry name" value="OLF"/>
    <property type="match status" value="1"/>
</dbReference>
<feature type="signal peptide" evidence="31">
    <location>
        <begin position="1"/>
        <end position="24"/>
    </location>
</feature>
<dbReference type="InterPro" id="IPR003924">
    <property type="entry name" value="GPCR_2_latrophilin"/>
</dbReference>
<feature type="transmembrane region" description="Helical" evidence="30">
    <location>
        <begin position="902"/>
        <end position="920"/>
    </location>
</feature>
<feature type="domain" description="SUEL-type lectin" evidence="34">
    <location>
        <begin position="40"/>
        <end position="129"/>
    </location>
</feature>
<proteinExistence type="inferred from homology"/>
<evidence type="ECO:0000256" key="6">
    <source>
        <dbReference type="ARBA" id="ARBA00022692"/>
    </source>
</evidence>
<dbReference type="Gene3D" id="2.60.120.740">
    <property type="match status" value="1"/>
</dbReference>
<evidence type="ECO:0000256" key="21">
    <source>
        <dbReference type="ARBA" id="ARBA00023273"/>
    </source>
</evidence>
<dbReference type="GO" id="GO:0160221">
    <property type="term" value="P:Rho-activating G protein-coupled receptor signaling pathway"/>
    <property type="evidence" value="ECO:0007669"/>
    <property type="project" value="UniProtKB-ARBA"/>
</dbReference>
<evidence type="ECO:0000259" key="32">
    <source>
        <dbReference type="PROSITE" id="PS50221"/>
    </source>
</evidence>
<keyword evidence="12 30" id="KW-1133">Transmembrane helix</keyword>
<dbReference type="Gene3D" id="1.25.40.610">
    <property type="match status" value="1"/>
</dbReference>
<feature type="transmembrane region" description="Helical" evidence="30">
    <location>
        <begin position="867"/>
        <end position="890"/>
    </location>
</feature>
<dbReference type="PROSITE" id="PS00650">
    <property type="entry name" value="G_PROTEIN_RECEP_F2_2"/>
    <property type="match status" value="1"/>
</dbReference>
<dbReference type="Pfam" id="PF02140">
    <property type="entry name" value="SUEL_Lectin"/>
    <property type="match status" value="1"/>
</dbReference>
<feature type="compositionally biased region" description="Low complexity" evidence="29">
    <location>
        <begin position="431"/>
        <end position="459"/>
    </location>
</feature>
<dbReference type="PRINTS" id="PR01444">
    <property type="entry name" value="LATROPHILIN"/>
</dbReference>
<keyword evidence="18" id="KW-0325">Glycoprotein</keyword>
<keyword evidence="21" id="KW-0966">Cell projection</keyword>
<keyword evidence="9" id="KW-0430">Lectin</keyword>
<keyword evidence="10" id="KW-0677">Repeat</keyword>
<dbReference type="Pfam" id="PF16489">
    <property type="entry name" value="GAIN"/>
    <property type="match status" value="1"/>
</dbReference>
<dbReference type="PROSITE" id="PS50228">
    <property type="entry name" value="SUEL_LECTIN"/>
    <property type="match status" value="1"/>
</dbReference>
<feature type="domain" description="GAIN-B" evidence="32">
    <location>
        <begin position="677"/>
        <end position="855"/>
    </location>
</feature>
<evidence type="ECO:0000256" key="23">
    <source>
        <dbReference type="ARBA" id="ARBA00070289"/>
    </source>
</evidence>
<evidence type="ECO:0000256" key="14">
    <source>
        <dbReference type="ARBA" id="ARBA00023040"/>
    </source>
</evidence>
<dbReference type="GO" id="GO:0007166">
    <property type="term" value="P:cell surface receptor signaling pathway"/>
    <property type="evidence" value="ECO:0007669"/>
    <property type="project" value="InterPro"/>
</dbReference>
<dbReference type="PROSITE" id="PS50261">
    <property type="entry name" value="G_PROTEIN_RECEP_F2_4"/>
    <property type="match status" value="1"/>
</dbReference>
<evidence type="ECO:0000256" key="22">
    <source>
        <dbReference type="ARBA" id="ARBA00034104"/>
    </source>
</evidence>
<feature type="region of interest" description="Disordered" evidence="29">
    <location>
        <begin position="1506"/>
        <end position="1527"/>
    </location>
</feature>
<keyword evidence="4" id="KW-1003">Cell membrane</keyword>
<evidence type="ECO:0000259" key="36">
    <source>
        <dbReference type="PROSITE" id="PS51132"/>
    </source>
</evidence>
<dbReference type="Pfam" id="PF02354">
    <property type="entry name" value="Latrophilin"/>
    <property type="match status" value="1"/>
</dbReference>
<comment type="subunit">
    <text evidence="26">Interacts (via PDZ-binding motif) with SHANK3. Interacts (via PDZ-binding motif) with DLG4.</text>
</comment>
<evidence type="ECO:0000256" key="24">
    <source>
        <dbReference type="ARBA" id="ARBA00082929"/>
    </source>
</evidence>
<evidence type="ECO:0000256" key="19">
    <source>
        <dbReference type="ARBA" id="ARBA00023224"/>
    </source>
</evidence>
<protein>
    <recommendedName>
        <fullName evidence="23">Adhesion G protein-coupled receptor L3</fullName>
    </recommendedName>
    <alternativeName>
        <fullName evidence="24">Latrophilin-3</fullName>
    </alternativeName>
</protein>
<feature type="disulfide bond" evidence="28">
    <location>
        <begin position="140"/>
        <end position="322"/>
    </location>
</feature>
<dbReference type="InterPro" id="IPR036445">
    <property type="entry name" value="GPCR_2_extracell_dom_sf"/>
</dbReference>
<evidence type="ECO:0000256" key="29">
    <source>
        <dbReference type="SAM" id="MobiDB-lite"/>
    </source>
</evidence>
<evidence type="ECO:0000256" key="11">
    <source>
        <dbReference type="ARBA" id="ARBA00022949"/>
    </source>
</evidence>
<evidence type="ECO:0000256" key="9">
    <source>
        <dbReference type="ARBA" id="ARBA00022734"/>
    </source>
</evidence>
<comment type="similarity">
    <text evidence="3">Belongs to the G-protein coupled receptor 2 family. LN-TM7 subfamily.</text>
</comment>
<dbReference type="GO" id="GO:0030246">
    <property type="term" value="F:carbohydrate binding"/>
    <property type="evidence" value="ECO:0007669"/>
    <property type="project" value="UniProtKB-KW"/>
</dbReference>
<feature type="region of interest" description="Disordered" evidence="29">
    <location>
        <begin position="1127"/>
        <end position="1152"/>
    </location>
</feature>
<evidence type="ECO:0000259" key="34">
    <source>
        <dbReference type="PROSITE" id="PS50228"/>
    </source>
</evidence>
<feature type="transmembrane region" description="Helical" evidence="30">
    <location>
        <begin position="926"/>
        <end position="948"/>
    </location>
</feature>
<dbReference type="Pfam" id="PF01825">
    <property type="entry name" value="GPS"/>
    <property type="match status" value="1"/>
</dbReference>
<evidence type="ECO:0000256" key="27">
    <source>
        <dbReference type="ARBA" id="ARBA00093538"/>
    </source>
</evidence>
<keyword evidence="7" id="KW-0479">Metal-binding</keyword>
<name>A0A6P6KHB2_CARAU</name>
<reference evidence="38 39" key="1">
    <citation type="submission" date="2025-04" db="UniProtKB">
        <authorList>
            <consortium name="RefSeq"/>
        </authorList>
    </citation>
    <scope>IDENTIFICATION</scope>
    <source>
        <strain evidence="38 39">Wakin</strain>
        <tissue evidence="38 39">Muscle</tissue>
    </source>
</reference>
<dbReference type="Pfam" id="PF02191">
    <property type="entry name" value="OLF"/>
    <property type="match status" value="1"/>
</dbReference>
<keyword evidence="13" id="KW-0770">Synapse</keyword>
<feature type="chain" id="PRO_5044649843" description="Adhesion G protein-coupled receptor L3" evidence="31">
    <location>
        <begin position="25"/>
        <end position="1527"/>
    </location>
</feature>
<sequence length="1527" mass="170656">MRGGAMGVLQVLLLASVLEPATLAFSRAPVPMAVVRRELSCESYPIELRCPGTDVIMIESANYGRTDDKICDADPAQMENTRCYLPDAYKIMSQRCNNRTQCAVVAGPDAFPDPCPGTYKYLEVQYECVPYKVEQKVFLCPGLLRGVYQSEHLFESDHQSGAWCKDPLQASDKIYYMPWTPYRTDTLTEYSSKEDFIAGRPTTTYKLPHRVDGTGFVVYDGALFFNKERTRNIVKFDLRTRIKSGEAIIASANYHDTSPYRWGGKSDIDLAVDENGLWVIYATEQNNGRIVISQLNPYTLRVEGTWDTAYDKRSASNAFMICGILYVVKTVYEDDDSEATGNKIDYIYNTELSKDGYLDIPFPNSYQYIAAVDYNPRDNLLYVWNNYHVVKYTLDFGVLDNRLESSSSGNVLMDTTTTRTTTRPVTITLTTTSTTSTTKTTTSTRSPATTAAAPRSTTTDRQPAALPEVTARSDPSSVLPNIAVEFCSPITDSSITWPKTRQGLVAKQPCPPGTIGTAVFSCQGPEGLWDLQGPDLSNCSSTWVNIINQKIRAGEPAAIISRELSEQTKGHMHAGDITYTVRAMGHLIDLLDVQLRNLTPGGKDSAARSLNKLQKRERSCRYFVQAMVETVNNLLQPQARTAWMELSSADQLRAATTLLDTVEQGAFVLADNLLKTDVVQENTENIQLEVARMSTDGNLPDLKFPQTGGQGNAIHLSANTLKQHGRNGEIRMAFVLYKHLGSYLSTENASMKFSSETLNTNYSVIVNSPIITAAINKDSNKVYLSDPVIFTVRHIQQSEENFNPNCSFWSYSKRSMMGFWSTQDCRLLGTNRTHTTCSCTHLTNFAVLMAHVDVQPVDPVHGLLLDIITWVGILLSLVCLLVCIFTFCFFRGLQSDRNTIHKNLCISLFIAETLFLTGINRVDQPIACAVFAALLHFFFLSAFTWMFLEGVQLYIMLVEVFESEHSRRRYFYLAGYGIPALIVAVSAAVDYRSYGTDRVCWLRLDTYFIWSFIGPATLIIMLNVIFLGIALYKMFHHTAILKPDSGCLDNIKSWVIGAIALLCLLGLTWAFGLMYVNESTVIMAYLFTIFNSLQGMFIFIFHCVLQKKVRKEYGKCLRTHCYSGKSVESSMGSVKSSSSRGPGRYSSASQVHHPPCMTNSSQLQYEQSRIRRMWNDTVRKQSESSFMAGDINSAATLNRGAMANHLIPNSLLRAHASNNPYNTLLGDSAIYNNPTLSMYNTQEPYRETKGILNNARDTSAMDTLPLNGNHGNSYSLASADYMSDCVQIIDRTYNVHKETTLEKRILKELTSNYLPTYLNNHGHTAEHGRNLMNKLVNEVSNGGGVKDSPMLPVNLALGLDDSVSFPQEDSLGLELIREECNAPLLPPPRHIQPLPSTFSSASSSRRRLPQENSESFFPLLTEEQTEETPSPQRDSLYTSMPTLPDPERSDMHSLPRSGDMHTLPRSGEPDDVYYKSMPNLGSRNHLHQLHSYYQLGRGSSDGFIVPPKDELSPEETPQETAHMVTSL</sequence>
<feature type="domain" description="Olfactomedin-like" evidence="36">
    <location>
        <begin position="139"/>
        <end position="398"/>
    </location>
</feature>
<feature type="region of interest" description="Disordered" evidence="29">
    <location>
        <begin position="431"/>
        <end position="474"/>
    </location>
</feature>
<evidence type="ECO:0000256" key="7">
    <source>
        <dbReference type="ARBA" id="ARBA00022723"/>
    </source>
</evidence>
<evidence type="ECO:0000313" key="37">
    <source>
        <dbReference type="Proteomes" id="UP000515129"/>
    </source>
</evidence>
<feature type="compositionally biased region" description="Polar residues" evidence="29">
    <location>
        <begin position="1429"/>
        <end position="1441"/>
    </location>
</feature>
<keyword evidence="20" id="KW-0628">Postsynaptic cell membrane</keyword>
<accession>A0A6P6KHB2</accession>
<evidence type="ECO:0000256" key="20">
    <source>
        <dbReference type="ARBA" id="ARBA00023257"/>
    </source>
</evidence>
<evidence type="ECO:0000256" key="15">
    <source>
        <dbReference type="ARBA" id="ARBA00023136"/>
    </source>
</evidence>